<dbReference type="Pfam" id="PF00156">
    <property type="entry name" value="Pribosyltran"/>
    <property type="match status" value="1"/>
</dbReference>
<evidence type="ECO:0000313" key="3">
    <source>
        <dbReference type="Proteomes" id="UP000286715"/>
    </source>
</evidence>
<feature type="domain" description="Phosphoribosyltransferase" evidence="1">
    <location>
        <begin position="10"/>
        <end position="146"/>
    </location>
</feature>
<evidence type="ECO:0000259" key="1">
    <source>
        <dbReference type="Pfam" id="PF00156"/>
    </source>
</evidence>
<dbReference type="RefSeq" id="WP_124398691.1">
    <property type="nucleotide sequence ID" value="NZ_BHZE01000029.1"/>
</dbReference>
<gene>
    <name evidence="2" type="primary">pyrR2</name>
    <name evidence="2" type="ORF">JCM31826_21210</name>
</gene>
<dbReference type="InterPro" id="IPR050137">
    <property type="entry name" value="PyrR_bifunctional"/>
</dbReference>
<sequence>METQYTETPILDHNRICHIIERMAWQIYENHYTAKDIYFVGITPRGNILSNLLKDHLQKIAPLTIHSFELSLSKETPHLYPVQINPSLPDVNGKHIVLVDDVLNSGSTLFYAFKPFLNYNPASLTTAVLVDRNHKRFPVFSDVVGIQLSTSLQEHVFVDLSGNHYKVILK</sequence>
<keyword evidence="2" id="KW-0808">Transferase</keyword>
<dbReference type="AlphaFoldDB" id="A0A401XNQ0"/>
<dbReference type="CDD" id="cd06223">
    <property type="entry name" value="PRTases_typeI"/>
    <property type="match status" value="1"/>
</dbReference>
<dbReference type="EMBL" id="BHZE01000029">
    <property type="protein sequence ID" value="GCD78639.1"/>
    <property type="molecule type" value="Genomic_DNA"/>
</dbReference>
<dbReference type="PANTHER" id="PTHR11608:SF0">
    <property type="entry name" value="BIFUNCTIONAL PROTEIN PYRR"/>
    <property type="match status" value="1"/>
</dbReference>
<name>A0A401XNQ0_9FLAO</name>
<dbReference type="Gene3D" id="3.40.50.2020">
    <property type="match status" value="1"/>
</dbReference>
<keyword evidence="3" id="KW-1185">Reference proteome</keyword>
<dbReference type="PANTHER" id="PTHR11608">
    <property type="entry name" value="BIFUNCTIONAL PROTEIN PYRR"/>
    <property type="match status" value="1"/>
</dbReference>
<keyword evidence="2" id="KW-0328">Glycosyltransferase</keyword>
<dbReference type="OrthoDB" id="664757at2"/>
<accession>A0A401XNQ0</accession>
<evidence type="ECO:0000313" key="2">
    <source>
        <dbReference type="EMBL" id="GCD78639.1"/>
    </source>
</evidence>
<dbReference type="Proteomes" id="UP000286715">
    <property type="component" value="Unassembled WGS sequence"/>
</dbReference>
<dbReference type="SUPFAM" id="SSF53271">
    <property type="entry name" value="PRTase-like"/>
    <property type="match status" value="1"/>
</dbReference>
<proteinExistence type="predicted"/>
<reference evidence="2 3" key="1">
    <citation type="submission" date="2018-11" db="EMBL/GenBank/DDBJ databases">
        <title>Schleiferia aggregans sp. nov., a moderately thermophilic heterotrophic bacterium isolated from microbial mats at a terrestrial hot spring.</title>
        <authorList>
            <person name="Iino T."/>
            <person name="Ohkuma M."/>
            <person name="Haruta S."/>
        </authorList>
    </citation>
    <scope>NUCLEOTIDE SEQUENCE [LARGE SCALE GENOMIC DNA]</scope>
    <source>
        <strain evidence="2 3">LA</strain>
    </source>
</reference>
<protein>
    <submittedName>
        <fullName evidence="2">Phosphoribosyltransferase</fullName>
    </submittedName>
</protein>
<dbReference type="InterPro" id="IPR000836">
    <property type="entry name" value="PRTase_dom"/>
</dbReference>
<dbReference type="InterPro" id="IPR029057">
    <property type="entry name" value="PRTase-like"/>
</dbReference>
<dbReference type="GO" id="GO:0016757">
    <property type="term" value="F:glycosyltransferase activity"/>
    <property type="evidence" value="ECO:0007669"/>
    <property type="project" value="UniProtKB-KW"/>
</dbReference>
<comment type="caution">
    <text evidence="2">The sequence shown here is derived from an EMBL/GenBank/DDBJ whole genome shotgun (WGS) entry which is preliminary data.</text>
</comment>
<organism evidence="2 3">
    <name type="scientific">Thermaurantimonas aggregans</name>
    <dbReference type="NCBI Taxonomy" id="2173829"/>
    <lineage>
        <taxon>Bacteria</taxon>
        <taxon>Pseudomonadati</taxon>
        <taxon>Bacteroidota</taxon>
        <taxon>Flavobacteriia</taxon>
        <taxon>Flavobacteriales</taxon>
        <taxon>Schleiferiaceae</taxon>
        <taxon>Thermaurantimonas</taxon>
    </lineage>
</organism>